<evidence type="ECO:0000313" key="2">
    <source>
        <dbReference type="Proteomes" id="UP000526125"/>
    </source>
</evidence>
<protein>
    <submittedName>
        <fullName evidence="1">Uncharacterized protein</fullName>
    </submittedName>
</protein>
<sequence>MRMSYERDRTVITTPQAHDINDIKSYRNSASSTSESDLYNPIPHADWPEFNFEDLVTEQSDIVVHVKVIDTQSKPHVDGQPQAQLATLEILDTIKGNSHDKIVLDQALDYVEKGKTYIMLLRQQGDYFYESDKNSVIKEVDGLCTSNIPDFKGSFTELKDFESAFDSEQSSLN</sequence>
<comment type="caution">
    <text evidence="1">The sequence shown here is derived from an EMBL/GenBank/DDBJ whole genome shotgun (WGS) entry which is preliminary data.</text>
</comment>
<dbReference type="EMBL" id="JABMCB010000197">
    <property type="protein sequence ID" value="NUU78021.1"/>
    <property type="molecule type" value="Genomic_DNA"/>
</dbReference>
<proteinExistence type="predicted"/>
<evidence type="ECO:0000313" key="1">
    <source>
        <dbReference type="EMBL" id="NUU78021.1"/>
    </source>
</evidence>
<dbReference type="RefSeq" id="WP_175397664.1">
    <property type="nucleotide sequence ID" value="NZ_JABMCB010000197.1"/>
</dbReference>
<accession>A0A7Y6C050</accession>
<dbReference type="AlphaFoldDB" id="A0A7Y6C050"/>
<gene>
    <name evidence="1" type="ORF">HP552_22680</name>
</gene>
<organism evidence="1 2">
    <name type="scientific">Paenibacillus xylanilyticus</name>
    <dbReference type="NCBI Taxonomy" id="248903"/>
    <lineage>
        <taxon>Bacteria</taxon>
        <taxon>Bacillati</taxon>
        <taxon>Bacillota</taxon>
        <taxon>Bacilli</taxon>
        <taxon>Bacillales</taxon>
        <taxon>Paenibacillaceae</taxon>
        <taxon>Paenibacillus</taxon>
    </lineage>
</organism>
<reference evidence="1 2" key="1">
    <citation type="submission" date="2020-05" db="EMBL/GenBank/DDBJ databases">
        <title>Genome Sequencing of Type Strains.</title>
        <authorList>
            <person name="Lemaire J.F."/>
            <person name="Inderbitzin P."/>
            <person name="Gregorio O.A."/>
            <person name="Collins S.B."/>
            <person name="Wespe N."/>
            <person name="Knight-Connoni V."/>
        </authorList>
    </citation>
    <scope>NUCLEOTIDE SEQUENCE [LARGE SCALE GENOMIC DNA]</scope>
    <source>
        <strain evidence="1 2">LMG 21957</strain>
    </source>
</reference>
<name>A0A7Y6C050_9BACL</name>
<keyword evidence="2" id="KW-1185">Reference proteome</keyword>
<dbReference type="Proteomes" id="UP000526125">
    <property type="component" value="Unassembled WGS sequence"/>
</dbReference>